<feature type="domain" description="PspA-associated" evidence="1">
    <location>
        <begin position="1"/>
        <end position="92"/>
    </location>
</feature>
<dbReference type="InterPro" id="IPR054437">
    <property type="entry name" value="PspA-assoc_dom"/>
</dbReference>
<dbReference type="Proteomes" id="UP000042997">
    <property type="component" value="Unassembled WGS sequence"/>
</dbReference>
<name>A0A098BN69_9NOCA</name>
<evidence type="ECO:0000313" key="3">
    <source>
        <dbReference type="Proteomes" id="UP000042997"/>
    </source>
</evidence>
<sequence>MIIRILGEGQYEVADAHLDDLNALDDRLMAALESDDTADFSSALLDLLAAVRRSGSPVADDVLTVSELIVPRADSDPAEVRALLGDDGLIPG</sequence>
<dbReference type="Pfam" id="PF22743">
    <property type="entry name" value="PspAA"/>
    <property type="match status" value="1"/>
</dbReference>
<organism evidence="2 3">
    <name type="scientific">Rhodococcus ruber</name>
    <dbReference type="NCBI Taxonomy" id="1830"/>
    <lineage>
        <taxon>Bacteria</taxon>
        <taxon>Bacillati</taxon>
        <taxon>Actinomycetota</taxon>
        <taxon>Actinomycetes</taxon>
        <taxon>Mycobacteriales</taxon>
        <taxon>Nocardiaceae</taxon>
        <taxon>Rhodococcus</taxon>
    </lineage>
</organism>
<evidence type="ECO:0000313" key="2">
    <source>
        <dbReference type="EMBL" id="CDZ89665.1"/>
    </source>
</evidence>
<accession>A0A098BN69</accession>
<protein>
    <recommendedName>
        <fullName evidence="1">PspA-associated domain-containing protein</fullName>
    </recommendedName>
</protein>
<dbReference type="RefSeq" id="WP_006946849.1">
    <property type="nucleotide sequence ID" value="NZ_CP023714.1"/>
</dbReference>
<reference evidence="2 3" key="1">
    <citation type="journal article" date="2014" name="Genome Announc.">
        <title>Draft Genome Sequence of Propane- and Butane-Oxidizing Actinobacterium Rhodococcus ruber IEGM 231.</title>
        <authorList>
            <person name="Ivshina I.B."/>
            <person name="Kuyukina M.S."/>
            <person name="Krivoruchko A.V."/>
            <person name="Barbe V."/>
            <person name="Fischer C."/>
        </authorList>
    </citation>
    <scope>NUCLEOTIDE SEQUENCE [LARGE SCALE GENOMIC DNA]</scope>
</reference>
<gene>
    <name evidence="2" type="ORF">RHRU231_540012</name>
</gene>
<dbReference type="AlphaFoldDB" id="A0A098BN69"/>
<proteinExistence type="predicted"/>
<dbReference type="OrthoDB" id="5244559at2"/>
<evidence type="ECO:0000259" key="1">
    <source>
        <dbReference type="Pfam" id="PF22743"/>
    </source>
</evidence>
<dbReference type="EMBL" id="CCSD01000066">
    <property type="protein sequence ID" value="CDZ89665.1"/>
    <property type="molecule type" value="Genomic_DNA"/>
</dbReference>